<gene>
    <name evidence="2" type="ORF">MOV08_20960</name>
</gene>
<organism evidence="2 3">
    <name type="scientific">Streptomyces yunnanensis</name>
    <dbReference type="NCBI Taxonomy" id="156453"/>
    <lineage>
        <taxon>Bacteria</taxon>
        <taxon>Bacillati</taxon>
        <taxon>Actinomycetota</taxon>
        <taxon>Actinomycetes</taxon>
        <taxon>Kitasatosporales</taxon>
        <taxon>Streptomycetaceae</taxon>
        <taxon>Streptomyces</taxon>
    </lineage>
</organism>
<keyword evidence="3" id="KW-1185">Reference proteome</keyword>
<name>A0ABY8A9W5_9ACTN</name>
<accession>A0ABY8A9W5</accession>
<evidence type="ECO:0000313" key="3">
    <source>
        <dbReference type="Proteomes" id="UP001218629"/>
    </source>
</evidence>
<evidence type="ECO:0008006" key="4">
    <source>
        <dbReference type="Google" id="ProtNLM"/>
    </source>
</evidence>
<dbReference type="EMBL" id="CP095749">
    <property type="protein sequence ID" value="WEB41494.1"/>
    <property type="molecule type" value="Genomic_DNA"/>
</dbReference>
<dbReference type="Proteomes" id="UP001218629">
    <property type="component" value="Chromosome"/>
</dbReference>
<reference evidence="2 3" key="1">
    <citation type="submission" date="2022-03" db="EMBL/GenBank/DDBJ databases">
        <title>Streptomyces yunnanensis P86,complete genome.</title>
        <authorList>
            <person name="Chen S."/>
            <person name="Zhang Q."/>
        </authorList>
    </citation>
    <scope>NUCLEOTIDE SEQUENCE [LARGE SCALE GENOMIC DNA]</scope>
    <source>
        <strain evidence="2 3">P86</strain>
    </source>
</reference>
<evidence type="ECO:0000313" key="2">
    <source>
        <dbReference type="EMBL" id="WEB41494.1"/>
    </source>
</evidence>
<dbReference type="RefSeq" id="WP_275308496.1">
    <property type="nucleotide sequence ID" value="NZ_CP095749.1"/>
</dbReference>
<feature type="region of interest" description="Disordered" evidence="1">
    <location>
        <begin position="89"/>
        <end position="135"/>
    </location>
</feature>
<protein>
    <recommendedName>
        <fullName evidence="4">Helix-turn-helix domain-containing protein</fullName>
    </recommendedName>
</protein>
<evidence type="ECO:0000256" key="1">
    <source>
        <dbReference type="SAM" id="MobiDB-lite"/>
    </source>
</evidence>
<sequence length="331" mass="35460">MPNEIIRHPRLSSDAVRLLTWQLSLPDGANEPLSVTAKRAGIKKTGFIRAKRELSAEGYLHEWRRQGPAGRWSTVQLVSNVPLGAAEAAGLRDGRPTDRIPAAGEPTGRTVGRSLENTVENTPNPPSLEEEFDDQDPVLGCGAKAIGREGGQSPNDEEAPALETTAAATMPHELVERAAQALAAVSHAERRLRLGGREVRRLAPVAGEWLQRGATVRDIREALTSGLPETVHCPAALLRDRLVRKMPEAPSFAEQRAFGASPTPRVATMRECAGEHLQPLLFRPVDDERLCAACRSEQAETAADGGGATDERAGQALFAAARAAMRAGVPV</sequence>
<proteinExistence type="predicted"/>